<organism evidence="1">
    <name type="scientific">Octopus bimaculoides</name>
    <name type="common">California two-spotted octopus</name>
    <dbReference type="NCBI Taxonomy" id="37653"/>
    <lineage>
        <taxon>Eukaryota</taxon>
        <taxon>Metazoa</taxon>
        <taxon>Spiralia</taxon>
        <taxon>Lophotrochozoa</taxon>
        <taxon>Mollusca</taxon>
        <taxon>Cephalopoda</taxon>
        <taxon>Coleoidea</taxon>
        <taxon>Octopodiformes</taxon>
        <taxon>Octopoda</taxon>
        <taxon>Incirrata</taxon>
        <taxon>Octopodidae</taxon>
        <taxon>Octopus</taxon>
    </lineage>
</organism>
<gene>
    <name evidence="1" type="ORF">OCBIM_22006068mg</name>
</gene>
<reference evidence="1" key="1">
    <citation type="submission" date="2015-07" db="EMBL/GenBank/DDBJ databases">
        <title>MeaNS - Measles Nucleotide Surveillance Program.</title>
        <authorList>
            <person name="Tran T."/>
            <person name="Druce J."/>
        </authorList>
    </citation>
    <scope>NUCLEOTIDE SEQUENCE</scope>
    <source>
        <strain evidence="1">UCB-OBI-ISO-001</strain>
        <tissue evidence="1">Gonad</tissue>
    </source>
</reference>
<dbReference type="EMBL" id="KQ425805">
    <property type="protein sequence ID" value="KOF68964.1"/>
    <property type="molecule type" value="Genomic_DNA"/>
</dbReference>
<dbReference type="AlphaFoldDB" id="A0A0L8FWH2"/>
<protein>
    <submittedName>
        <fullName evidence="1">Uncharacterized protein</fullName>
    </submittedName>
</protein>
<accession>A0A0L8FWH2</accession>
<name>A0A0L8FWH2_OCTBM</name>
<evidence type="ECO:0000313" key="1">
    <source>
        <dbReference type="EMBL" id="KOF68964.1"/>
    </source>
</evidence>
<proteinExistence type="predicted"/>
<dbReference type="OrthoDB" id="6160173at2759"/>
<sequence length="69" mass="8168">MILISNQMRWVGHLARMQDDGLSKQLFYGELQRGKLPTHKPKKRFRDVDKSNLKALIVEVEDREQMTQD</sequence>